<dbReference type="Proteomes" id="UP000887540">
    <property type="component" value="Unplaced"/>
</dbReference>
<evidence type="ECO:0000313" key="2">
    <source>
        <dbReference type="WBParaSite" id="ACRNAN_scaffold17562.g12179.t1"/>
    </source>
</evidence>
<keyword evidence="1" id="KW-1185">Reference proteome</keyword>
<accession>A0A914D3F9</accession>
<organism evidence="1 2">
    <name type="scientific">Acrobeloides nanus</name>
    <dbReference type="NCBI Taxonomy" id="290746"/>
    <lineage>
        <taxon>Eukaryota</taxon>
        <taxon>Metazoa</taxon>
        <taxon>Ecdysozoa</taxon>
        <taxon>Nematoda</taxon>
        <taxon>Chromadorea</taxon>
        <taxon>Rhabditida</taxon>
        <taxon>Tylenchina</taxon>
        <taxon>Cephalobomorpha</taxon>
        <taxon>Cephaloboidea</taxon>
        <taxon>Cephalobidae</taxon>
        <taxon>Acrobeloides</taxon>
    </lineage>
</organism>
<protein>
    <submittedName>
        <fullName evidence="2">Uncharacterized protein</fullName>
    </submittedName>
</protein>
<sequence>MAENATNVNNPLFVIDSLQPVSTPKFKINFSLSLVDDEIIRLVIQKIQIHPELWNIKSLAYKVSNQTKSNVYKDKAVYDDGKKDKEGRI</sequence>
<name>A0A914D3F9_9BILA</name>
<dbReference type="AlphaFoldDB" id="A0A914D3F9"/>
<evidence type="ECO:0000313" key="1">
    <source>
        <dbReference type="Proteomes" id="UP000887540"/>
    </source>
</evidence>
<dbReference type="WBParaSite" id="ACRNAN_scaffold17562.g12179.t1">
    <property type="protein sequence ID" value="ACRNAN_scaffold17562.g12179.t1"/>
    <property type="gene ID" value="ACRNAN_scaffold17562.g12179"/>
</dbReference>
<proteinExistence type="predicted"/>
<reference evidence="2" key="1">
    <citation type="submission" date="2022-11" db="UniProtKB">
        <authorList>
            <consortium name="WormBaseParasite"/>
        </authorList>
    </citation>
    <scope>IDENTIFICATION</scope>
</reference>